<evidence type="ECO:0000313" key="2">
    <source>
        <dbReference type="EMBL" id="ADQ00032.1"/>
    </source>
</evidence>
<dbReference type="Proteomes" id="UP000007077">
    <property type="component" value="Plasmid pHP-187"/>
</dbReference>
<dbReference type="HOGENOM" id="CLU_1011212_0_0_6"/>
<dbReference type="PATRIC" id="fig|225937.3.peg.4268"/>
<protein>
    <submittedName>
        <fullName evidence="2">Uncharacterized protein</fullName>
    </submittedName>
</protein>
<feature type="region of interest" description="Disordered" evidence="1">
    <location>
        <begin position="256"/>
        <end position="275"/>
    </location>
</feature>
<dbReference type="KEGG" id="mad:HP15_p187g35"/>
<sequence>MTLSDYRVMRALFVLMGSHAHESASNHLNSVEPRIVPTLELERILGYSYPGSKTSRRKVNEILARIRSTEFDISLSSNPTEAAYFRSLFGMEKDQEQFRLLTHFAPVGYARPRAKAASKTNEQVAHWALSLHPKFQEESTMAFHKRWLGLKRQAIEDNSSIGQCFFAFLEMYLASTPDPALTWTTKQFQTCMAPTYRIDRLEEGLTKSVAALRHFVNQHANIVNLRKSNIPVRVSLEPAKRYTDLRIVHYGKSHTIAHNPEMSPPARSPMSGNAF</sequence>
<organism evidence="2 3">
    <name type="scientific">Marinobacter adhaerens (strain DSM 23420 / HP15)</name>
    <dbReference type="NCBI Taxonomy" id="225937"/>
    <lineage>
        <taxon>Bacteria</taxon>
        <taxon>Pseudomonadati</taxon>
        <taxon>Pseudomonadota</taxon>
        <taxon>Gammaproteobacteria</taxon>
        <taxon>Pseudomonadales</taxon>
        <taxon>Marinobacteraceae</taxon>
        <taxon>Marinobacter</taxon>
    </lineage>
</organism>
<dbReference type="EMBL" id="CP001980">
    <property type="protein sequence ID" value="ADQ00032.1"/>
    <property type="molecule type" value="Genomic_DNA"/>
</dbReference>
<name>E4PRZ7_MARAH</name>
<geneLocation type="plasmid" evidence="2 3">
    <name>pHP-187</name>
</geneLocation>
<evidence type="ECO:0000313" key="3">
    <source>
        <dbReference type="Proteomes" id="UP000007077"/>
    </source>
</evidence>
<keyword evidence="2" id="KW-0614">Plasmid</keyword>
<evidence type="ECO:0000256" key="1">
    <source>
        <dbReference type="SAM" id="MobiDB-lite"/>
    </source>
</evidence>
<reference evidence="2 3" key="1">
    <citation type="journal article" date="2010" name="Stand. Genomic Sci.">
        <title>Complete genome sequence of Marinobacter adhaerens type strain (HP15), a diatom-interacting marine microorganism.</title>
        <authorList>
            <person name="Gardes A."/>
            <person name="Kaeppel E."/>
            <person name="Shehzad A."/>
            <person name="Seebah S."/>
            <person name="Teeling H."/>
            <person name="Yarza P."/>
            <person name="Glockner F.O."/>
            <person name="Grossart H.P."/>
            <person name="Ullrich M.S."/>
        </authorList>
    </citation>
    <scope>NUCLEOTIDE SEQUENCE [LARGE SCALE GENOMIC DNA]</scope>
    <source>
        <strain evidence="3">DSM 23420 / HP15</strain>
        <plasmid evidence="3">Plasmid pHP-187</plasmid>
    </source>
</reference>
<proteinExistence type="predicted"/>
<accession>E4PRZ7</accession>
<reference evidence="3" key="2">
    <citation type="submission" date="2010-02" db="EMBL/GenBank/DDBJ databases">
        <title>Complete genome sequence of Marinobacter adhaerens type strain (HP15).</title>
        <authorList>
            <person name="Gaerdes A.A.M."/>
            <person name="Kaeppel E."/>
            <person name="Shezad A."/>
            <person name="Seebah S."/>
            <person name="Teeling H."/>
            <person name="Yarza P."/>
            <person name="Gloeckner F.O."/>
            <person name="Ullrich M.S."/>
        </authorList>
    </citation>
    <scope>NUCLEOTIDE SEQUENCE [LARGE SCALE GENOMIC DNA]</scope>
    <source>
        <strain evidence="3">DSM 23420 / HP15</strain>
        <plasmid evidence="3">Plasmid pHP-187</plasmid>
    </source>
</reference>
<dbReference type="AlphaFoldDB" id="E4PRZ7"/>
<gene>
    <name evidence="2" type="ordered locus">HP15_p187g35</name>
</gene>